<protein>
    <submittedName>
        <fullName evidence="1">Uncharacterized protein</fullName>
    </submittedName>
</protein>
<dbReference type="EMBL" id="LCPP01000048">
    <property type="protein sequence ID" value="KKU98634.1"/>
    <property type="molecule type" value="Genomic_DNA"/>
</dbReference>
<accession>A0A0G1UWN4</accession>
<dbReference type="PATRIC" id="fig|1618355.3.peg.1087"/>
<dbReference type="AlphaFoldDB" id="A0A0G1UWN4"/>
<comment type="caution">
    <text evidence="1">The sequence shown here is derived from an EMBL/GenBank/DDBJ whole genome shotgun (WGS) entry which is preliminary data.</text>
</comment>
<dbReference type="Proteomes" id="UP000034637">
    <property type="component" value="Unassembled WGS sequence"/>
</dbReference>
<gene>
    <name evidence="1" type="ORF">UY33_C0048G0012</name>
</gene>
<evidence type="ECO:0000313" key="2">
    <source>
        <dbReference type="Proteomes" id="UP000034637"/>
    </source>
</evidence>
<proteinExistence type="predicted"/>
<name>A0A0G1UWN4_9BACT</name>
<evidence type="ECO:0000313" key="1">
    <source>
        <dbReference type="EMBL" id="KKU98634.1"/>
    </source>
</evidence>
<sequence>MSHNPEIPLESFEQAYAAGLDQLPELIESEIFDTPLPLDPDSLNVEPRTFEELSPLELDIVQKTIFNKLGLTSDPDTHKIREYTTPTPPKATVPGTIKAVVYSTNIEGVFLQELVFPDFRQSWVIGPSDPLPISVQLLLKTLINFSALVFL</sequence>
<reference evidence="1 2" key="1">
    <citation type="journal article" date="2015" name="Nature">
        <title>rRNA introns, odd ribosomes, and small enigmatic genomes across a large radiation of phyla.</title>
        <authorList>
            <person name="Brown C.T."/>
            <person name="Hug L.A."/>
            <person name="Thomas B.C."/>
            <person name="Sharon I."/>
            <person name="Castelle C.J."/>
            <person name="Singh A."/>
            <person name="Wilkins M.J."/>
            <person name="Williams K.H."/>
            <person name="Banfield J.F."/>
        </authorList>
    </citation>
    <scope>NUCLEOTIDE SEQUENCE [LARGE SCALE GENOMIC DNA]</scope>
</reference>
<organism evidence="1 2">
    <name type="scientific">Candidatus Amesbacteria bacterium GW2011_GWA1_48_9</name>
    <dbReference type="NCBI Taxonomy" id="1618355"/>
    <lineage>
        <taxon>Bacteria</taxon>
        <taxon>Candidatus Amesiibacteriota</taxon>
    </lineage>
</organism>